<name>Q0RCU3_FRAAA</name>
<keyword evidence="2" id="KW-1185">Reference proteome</keyword>
<dbReference type="STRING" id="326424.FRAAL6107"/>
<evidence type="ECO:0000313" key="2">
    <source>
        <dbReference type="Proteomes" id="UP000000657"/>
    </source>
</evidence>
<gene>
    <name evidence="1" type="ordered locus">FRAAL6107</name>
</gene>
<dbReference type="Proteomes" id="UP000000657">
    <property type="component" value="Chromosome"/>
</dbReference>
<proteinExistence type="predicted"/>
<evidence type="ECO:0000313" key="1">
    <source>
        <dbReference type="EMBL" id="CAJ64731.1"/>
    </source>
</evidence>
<dbReference type="KEGG" id="fal:FRAAL6107"/>
<dbReference type="AlphaFoldDB" id="Q0RCU3"/>
<sequence>MVVAGPDRGPGVGGVYRLKRFGPTAIFVTRMTHSTEVRWFAPSPDVRVGLHARGRLDGGPTSRWCDVHQWGVRRSAQRVSLSCADMAHSPVGRPPVGLWPVRRSRDRGGFSE</sequence>
<protein>
    <submittedName>
        <fullName evidence="1">Uncharacterized protein</fullName>
    </submittedName>
</protein>
<reference evidence="1 2" key="1">
    <citation type="journal article" date="2007" name="Genome Res.">
        <title>Genome characteristics of facultatively symbiotic Frankia sp. strains reflect host range and host plant biogeography.</title>
        <authorList>
            <person name="Normand P."/>
            <person name="Lapierre P."/>
            <person name="Tisa L.S."/>
            <person name="Gogarten J.P."/>
            <person name="Alloisio N."/>
            <person name="Bagnarol E."/>
            <person name="Bassi C.A."/>
            <person name="Berry A.M."/>
            <person name="Bickhart D.M."/>
            <person name="Choisne N."/>
            <person name="Couloux A."/>
            <person name="Cournoyer B."/>
            <person name="Cruveiller S."/>
            <person name="Daubin V."/>
            <person name="Demange N."/>
            <person name="Francino M.P."/>
            <person name="Goltsman E."/>
            <person name="Huang Y."/>
            <person name="Kopp O.R."/>
            <person name="Labarre L."/>
            <person name="Lapidus A."/>
            <person name="Lavire C."/>
            <person name="Marechal J."/>
            <person name="Martinez M."/>
            <person name="Mastronunzio J.E."/>
            <person name="Mullin B.C."/>
            <person name="Niemann J."/>
            <person name="Pujic P."/>
            <person name="Rawnsley T."/>
            <person name="Rouy Z."/>
            <person name="Schenowitz C."/>
            <person name="Sellstedt A."/>
            <person name="Tavares F."/>
            <person name="Tomkins J.P."/>
            <person name="Vallenet D."/>
            <person name="Valverde C."/>
            <person name="Wall L.G."/>
            <person name="Wang Y."/>
            <person name="Medigue C."/>
            <person name="Benson D.R."/>
        </authorList>
    </citation>
    <scope>NUCLEOTIDE SEQUENCE [LARGE SCALE GENOMIC DNA]</scope>
    <source>
        <strain evidence="2">DSM 45986 / CECT 9034 / ACN14a</strain>
    </source>
</reference>
<dbReference type="HOGENOM" id="CLU_2142225_0_0_11"/>
<organism evidence="1 2">
    <name type="scientific">Frankia alni (strain DSM 45986 / CECT 9034 / ACN14a)</name>
    <dbReference type="NCBI Taxonomy" id="326424"/>
    <lineage>
        <taxon>Bacteria</taxon>
        <taxon>Bacillati</taxon>
        <taxon>Actinomycetota</taxon>
        <taxon>Actinomycetes</taxon>
        <taxon>Frankiales</taxon>
        <taxon>Frankiaceae</taxon>
        <taxon>Frankia</taxon>
    </lineage>
</organism>
<dbReference type="EMBL" id="CT573213">
    <property type="protein sequence ID" value="CAJ64731.1"/>
    <property type="molecule type" value="Genomic_DNA"/>
</dbReference>
<accession>Q0RCU3</accession>